<keyword evidence="2" id="KW-0539">Nucleus</keyword>
<dbReference type="GO" id="GO:0005634">
    <property type="term" value="C:nucleus"/>
    <property type="evidence" value="ECO:0007669"/>
    <property type="project" value="UniProtKB-SubCell"/>
</dbReference>
<dbReference type="PROSITE" id="PS50048">
    <property type="entry name" value="ZN2_CY6_FUNGAL_2"/>
    <property type="match status" value="1"/>
</dbReference>
<dbReference type="InterPro" id="IPR036864">
    <property type="entry name" value="Zn2-C6_fun-type_DNA-bd_sf"/>
</dbReference>
<dbReference type="Pfam" id="PF00172">
    <property type="entry name" value="Zn_clus"/>
    <property type="match status" value="1"/>
</dbReference>
<proteinExistence type="predicted"/>
<comment type="subcellular location">
    <subcellularLocation>
        <location evidence="1">Nucleus</location>
    </subcellularLocation>
</comment>
<keyword evidence="6" id="KW-1185">Reference proteome</keyword>
<name>A0AAJ0GF33_9PEZI</name>
<protein>
    <recommendedName>
        <fullName evidence="4">Zn(2)-C6 fungal-type domain-containing protein</fullName>
    </recommendedName>
</protein>
<sequence length="596" mass="66271">MQSTAQHTGVDGVRRKRKSRGRGLRNTTGCSICRRRHIKCDEVKPACGNCAKGSRPCVYLAELTEGHGQTEFSRPTTGHEDDATRTQRHMQRVSVSNGFKGLDSPLQRTIASSLDDGDRMGITSPESRYTAFSSNGAELAPLRWLGLLANDANDVNLDLPVIEGTGTPWDDNGSPRSVGGTPDQTTMLTTRNSNSLDFLLPSSAPAIAPRSTANPMDETMLWRSPEALTLQDHEHAMFKSFVTGISSWIDLFDPSKHFSQLVPHLALRNVGLMKAVLALGARHLSLKPGDGRIVGVDQTSAAQYYSETLQYLQSAMKYTSYKTSSELLATLLILSTYEMLNGPGKDWERHLKAVFWIQRSREINGESGGLEQAIWWAWLRQDVRAAFRDRRQCFSTFEPMKAYSEMGPWGLANRVVYILGQAVNYVSDEEKLQGEADLTGRVTRAKQLLEMLDEWKQNTSVHFQPLPTRTTAGQAFEPIWIHPPAFGNAIQTYHMARILLLVHQPAAGGYLEYLGRDKTISDCIDQIGGIAMALTDDASRLVSRQCLYSAGLYCKDDPKREGIISLIKDHSKHSGWPANNSLFEELRIEWSNHGTG</sequence>
<evidence type="ECO:0000313" key="6">
    <source>
        <dbReference type="Proteomes" id="UP001271007"/>
    </source>
</evidence>
<dbReference type="InterPro" id="IPR021858">
    <property type="entry name" value="Fun_TF"/>
</dbReference>
<dbReference type="PANTHER" id="PTHR37534:SF3">
    <property type="entry name" value="ZN(II)2CYS6 TRANSCRIPTION FACTOR (EUROFUNG)"/>
    <property type="match status" value="1"/>
</dbReference>
<feature type="region of interest" description="Disordered" evidence="3">
    <location>
        <begin position="68"/>
        <end position="88"/>
    </location>
</feature>
<dbReference type="EMBL" id="JAWDJX010000006">
    <property type="protein sequence ID" value="KAK3056311.1"/>
    <property type="molecule type" value="Genomic_DNA"/>
</dbReference>
<dbReference type="Proteomes" id="UP001271007">
    <property type="component" value="Unassembled WGS sequence"/>
</dbReference>
<dbReference type="AlphaFoldDB" id="A0AAJ0GF33"/>
<dbReference type="PANTHER" id="PTHR37534">
    <property type="entry name" value="TRANSCRIPTIONAL ACTIVATOR PROTEIN UGA3"/>
    <property type="match status" value="1"/>
</dbReference>
<dbReference type="PROSITE" id="PS00463">
    <property type="entry name" value="ZN2_CY6_FUNGAL_1"/>
    <property type="match status" value="1"/>
</dbReference>
<dbReference type="CDD" id="cd12148">
    <property type="entry name" value="fungal_TF_MHR"/>
    <property type="match status" value="1"/>
</dbReference>
<dbReference type="SMART" id="SM00066">
    <property type="entry name" value="GAL4"/>
    <property type="match status" value="1"/>
</dbReference>
<evidence type="ECO:0000256" key="3">
    <source>
        <dbReference type="SAM" id="MobiDB-lite"/>
    </source>
</evidence>
<dbReference type="InterPro" id="IPR001138">
    <property type="entry name" value="Zn2Cys6_DnaBD"/>
</dbReference>
<dbReference type="CDD" id="cd00067">
    <property type="entry name" value="GAL4"/>
    <property type="match status" value="1"/>
</dbReference>
<accession>A0AAJ0GF33</accession>
<gene>
    <name evidence="5" type="ORF">LTR09_002818</name>
</gene>
<feature type="compositionally biased region" description="Basic residues" evidence="3">
    <location>
        <begin position="14"/>
        <end position="23"/>
    </location>
</feature>
<comment type="caution">
    <text evidence="5">The sequence shown here is derived from an EMBL/GenBank/DDBJ whole genome shotgun (WGS) entry which is preliminary data.</text>
</comment>
<dbReference type="GO" id="GO:0008270">
    <property type="term" value="F:zinc ion binding"/>
    <property type="evidence" value="ECO:0007669"/>
    <property type="project" value="InterPro"/>
</dbReference>
<feature type="region of interest" description="Disordered" evidence="3">
    <location>
        <begin position="1"/>
        <end position="26"/>
    </location>
</feature>
<dbReference type="SUPFAM" id="SSF57701">
    <property type="entry name" value="Zn2/Cys6 DNA-binding domain"/>
    <property type="match status" value="1"/>
</dbReference>
<evidence type="ECO:0000256" key="1">
    <source>
        <dbReference type="ARBA" id="ARBA00004123"/>
    </source>
</evidence>
<evidence type="ECO:0000259" key="4">
    <source>
        <dbReference type="PROSITE" id="PS50048"/>
    </source>
</evidence>
<evidence type="ECO:0000313" key="5">
    <source>
        <dbReference type="EMBL" id="KAK3056311.1"/>
    </source>
</evidence>
<dbReference type="Gene3D" id="4.10.240.10">
    <property type="entry name" value="Zn(2)-C6 fungal-type DNA-binding domain"/>
    <property type="match status" value="1"/>
</dbReference>
<dbReference type="Pfam" id="PF11951">
    <property type="entry name" value="Fungal_trans_2"/>
    <property type="match status" value="1"/>
</dbReference>
<evidence type="ECO:0000256" key="2">
    <source>
        <dbReference type="ARBA" id="ARBA00023242"/>
    </source>
</evidence>
<organism evidence="5 6">
    <name type="scientific">Extremus antarcticus</name>
    <dbReference type="NCBI Taxonomy" id="702011"/>
    <lineage>
        <taxon>Eukaryota</taxon>
        <taxon>Fungi</taxon>
        <taxon>Dikarya</taxon>
        <taxon>Ascomycota</taxon>
        <taxon>Pezizomycotina</taxon>
        <taxon>Dothideomycetes</taxon>
        <taxon>Dothideomycetidae</taxon>
        <taxon>Mycosphaerellales</taxon>
        <taxon>Extremaceae</taxon>
        <taxon>Extremus</taxon>
    </lineage>
</organism>
<feature type="domain" description="Zn(2)-C6 fungal-type" evidence="4">
    <location>
        <begin position="29"/>
        <end position="59"/>
    </location>
</feature>
<reference evidence="5" key="1">
    <citation type="submission" date="2023-04" db="EMBL/GenBank/DDBJ databases">
        <title>Black Yeasts Isolated from many extreme environments.</title>
        <authorList>
            <person name="Coleine C."/>
            <person name="Stajich J.E."/>
            <person name="Selbmann L."/>
        </authorList>
    </citation>
    <scope>NUCLEOTIDE SEQUENCE</scope>
    <source>
        <strain evidence="5">CCFEE 5312</strain>
    </source>
</reference>
<dbReference type="GO" id="GO:0000976">
    <property type="term" value="F:transcription cis-regulatory region binding"/>
    <property type="evidence" value="ECO:0007669"/>
    <property type="project" value="TreeGrafter"/>
</dbReference>
<dbReference type="GO" id="GO:0045944">
    <property type="term" value="P:positive regulation of transcription by RNA polymerase II"/>
    <property type="evidence" value="ECO:0007669"/>
    <property type="project" value="TreeGrafter"/>
</dbReference>
<dbReference type="GO" id="GO:0000981">
    <property type="term" value="F:DNA-binding transcription factor activity, RNA polymerase II-specific"/>
    <property type="evidence" value="ECO:0007669"/>
    <property type="project" value="InterPro"/>
</dbReference>